<keyword evidence="3 7" id="KW-0223">Dioxygenase</keyword>
<dbReference type="GO" id="GO:0046872">
    <property type="term" value="F:metal ion binding"/>
    <property type="evidence" value="ECO:0007669"/>
    <property type="project" value="UniProtKB-KW"/>
</dbReference>
<dbReference type="Gene3D" id="3.60.130.10">
    <property type="entry name" value="Clavaminate synthase-like"/>
    <property type="match status" value="1"/>
</dbReference>
<gene>
    <name evidence="7" type="ORF">GCM10007877_10170</name>
</gene>
<name>A0AA37T4W8_9GAMM</name>
<evidence type="ECO:0000256" key="4">
    <source>
        <dbReference type="ARBA" id="ARBA00023002"/>
    </source>
</evidence>
<keyword evidence="2" id="KW-0479">Metal-binding</keyword>
<keyword evidence="5" id="KW-0408">Iron</keyword>
<evidence type="ECO:0000313" key="8">
    <source>
        <dbReference type="Proteomes" id="UP001156870"/>
    </source>
</evidence>
<dbReference type="RefSeq" id="WP_232593342.1">
    <property type="nucleotide sequence ID" value="NZ_BSPD01000029.1"/>
</dbReference>
<evidence type="ECO:0000256" key="5">
    <source>
        <dbReference type="ARBA" id="ARBA00023004"/>
    </source>
</evidence>
<dbReference type="InterPro" id="IPR003819">
    <property type="entry name" value="TauD/TfdA-like"/>
</dbReference>
<evidence type="ECO:0000259" key="6">
    <source>
        <dbReference type="Pfam" id="PF02668"/>
    </source>
</evidence>
<evidence type="ECO:0000256" key="3">
    <source>
        <dbReference type="ARBA" id="ARBA00022964"/>
    </source>
</evidence>
<dbReference type="Proteomes" id="UP001156870">
    <property type="component" value="Unassembled WGS sequence"/>
</dbReference>
<dbReference type="PANTHER" id="PTHR43779">
    <property type="entry name" value="DIOXYGENASE RV0097-RELATED"/>
    <property type="match status" value="1"/>
</dbReference>
<organism evidence="7 8">
    <name type="scientific">Marinibactrum halimedae</name>
    <dbReference type="NCBI Taxonomy" id="1444977"/>
    <lineage>
        <taxon>Bacteria</taxon>
        <taxon>Pseudomonadati</taxon>
        <taxon>Pseudomonadota</taxon>
        <taxon>Gammaproteobacteria</taxon>
        <taxon>Cellvibrionales</taxon>
        <taxon>Cellvibrionaceae</taxon>
        <taxon>Marinibactrum</taxon>
    </lineage>
</organism>
<evidence type="ECO:0000256" key="1">
    <source>
        <dbReference type="ARBA" id="ARBA00005896"/>
    </source>
</evidence>
<protein>
    <submittedName>
        <fullName evidence="7">Dioxygenase</fullName>
    </submittedName>
</protein>
<sequence>MLNPNEINVEGQTAITSVNVDNSAIDVIDSPQGEIGGEITGVDVKMLTPASEEIKIIREAIYRNKLVVIRNQPLNTKEYIAFTKLIGTPQVYFQPQYHHPDHPEIFVSTNISDNGKKVGVSGTGRYWHTDCSFEKHPLSLTSIRPVVLPNSVRGTYYMNMAKVYEALPSELREFADSAIAIHQGQLRYKVQACDIDRSLHELLEQIDREVPPVEHPAVITHPATGDKILYVNRGFTTKFKGLSFEENQEMLEAILSFSEQEKFVHLHRWEENDLIIWDNRYLNHMSVEIPPGELNKSYRIGIYDEYPFYQGIHQ</sequence>
<accession>A0AA37T4W8</accession>
<comment type="similarity">
    <text evidence="1">Belongs to the TfdA dioxygenase family.</text>
</comment>
<dbReference type="InterPro" id="IPR042098">
    <property type="entry name" value="TauD-like_sf"/>
</dbReference>
<keyword evidence="4" id="KW-0560">Oxidoreductase</keyword>
<dbReference type="GO" id="GO:0016706">
    <property type="term" value="F:2-oxoglutarate-dependent dioxygenase activity"/>
    <property type="evidence" value="ECO:0007669"/>
    <property type="project" value="UniProtKB-ARBA"/>
</dbReference>
<evidence type="ECO:0000313" key="7">
    <source>
        <dbReference type="EMBL" id="GLS25303.1"/>
    </source>
</evidence>
<dbReference type="InterPro" id="IPR051178">
    <property type="entry name" value="TfdA_dioxygenase"/>
</dbReference>
<reference evidence="7 8" key="1">
    <citation type="journal article" date="2014" name="Int. J. Syst. Evol. Microbiol.">
        <title>Complete genome sequence of Corynebacterium casei LMG S-19264T (=DSM 44701T), isolated from a smear-ripened cheese.</title>
        <authorList>
            <consortium name="US DOE Joint Genome Institute (JGI-PGF)"/>
            <person name="Walter F."/>
            <person name="Albersmeier A."/>
            <person name="Kalinowski J."/>
            <person name="Ruckert C."/>
        </authorList>
    </citation>
    <scope>NUCLEOTIDE SEQUENCE [LARGE SCALE GENOMIC DNA]</scope>
    <source>
        <strain evidence="7 8">NBRC 110095</strain>
    </source>
</reference>
<dbReference type="EMBL" id="BSPD01000029">
    <property type="protein sequence ID" value="GLS25303.1"/>
    <property type="molecule type" value="Genomic_DNA"/>
</dbReference>
<comment type="caution">
    <text evidence="7">The sequence shown here is derived from an EMBL/GenBank/DDBJ whole genome shotgun (WGS) entry which is preliminary data.</text>
</comment>
<dbReference type="Pfam" id="PF02668">
    <property type="entry name" value="TauD"/>
    <property type="match status" value="1"/>
</dbReference>
<proteinExistence type="inferred from homology"/>
<keyword evidence="8" id="KW-1185">Reference proteome</keyword>
<dbReference type="AlphaFoldDB" id="A0AA37T4W8"/>
<dbReference type="PANTHER" id="PTHR43779:SF3">
    <property type="entry name" value="(3R)-3-[(CARBOXYMETHYL)AMINO]FATTY ACID OXYGENASE_DECARBOXYLASE"/>
    <property type="match status" value="1"/>
</dbReference>
<dbReference type="SUPFAM" id="SSF51197">
    <property type="entry name" value="Clavaminate synthase-like"/>
    <property type="match status" value="1"/>
</dbReference>
<feature type="domain" description="TauD/TfdA-like" evidence="6">
    <location>
        <begin position="35"/>
        <end position="291"/>
    </location>
</feature>
<evidence type="ECO:0000256" key="2">
    <source>
        <dbReference type="ARBA" id="ARBA00022723"/>
    </source>
</evidence>